<dbReference type="Gene3D" id="3.30.700.20">
    <property type="entry name" value="Hypothetical protein ph0010, domain 1"/>
    <property type="match status" value="1"/>
</dbReference>
<reference evidence="3" key="1">
    <citation type="journal article" date="2020" name="Stud. Mycol.">
        <title>101 Dothideomycetes genomes: a test case for predicting lifestyles and emergence of pathogens.</title>
        <authorList>
            <person name="Haridas S."/>
            <person name="Albert R."/>
            <person name="Binder M."/>
            <person name="Bloem J."/>
            <person name="Labutti K."/>
            <person name="Salamov A."/>
            <person name="Andreopoulos B."/>
            <person name="Baker S."/>
            <person name="Barry K."/>
            <person name="Bills G."/>
            <person name="Bluhm B."/>
            <person name="Cannon C."/>
            <person name="Castanera R."/>
            <person name="Culley D."/>
            <person name="Daum C."/>
            <person name="Ezra D."/>
            <person name="Gonzalez J."/>
            <person name="Henrissat B."/>
            <person name="Kuo A."/>
            <person name="Liang C."/>
            <person name="Lipzen A."/>
            <person name="Lutzoni F."/>
            <person name="Magnuson J."/>
            <person name="Mondo S."/>
            <person name="Nolan M."/>
            <person name="Ohm R."/>
            <person name="Pangilinan J."/>
            <person name="Park H.-J."/>
            <person name="Ramirez L."/>
            <person name="Alfaro M."/>
            <person name="Sun H."/>
            <person name="Tritt A."/>
            <person name="Yoshinaga Y."/>
            <person name="Zwiers L.-H."/>
            <person name="Turgeon B."/>
            <person name="Goodwin S."/>
            <person name="Spatafora J."/>
            <person name="Crous P."/>
            <person name="Grigoriev I."/>
        </authorList>
    </citation>
    <scope>NUCLEOTIDE SEQUENCE</scope>
    <source>
        <strain evidence="3">CBS 122368</strain>
    </source>
</reference>
<feature type="compositionally biased region" description="Acidic residues" evidence="1">
    <location>
        <begin position="47"/>
        <end position="63"/>
    </location>
</feature>
<dbReference type="PROSITE" id="PS51112">
    <property type="entry name" value="AMMECR1"/>
    <property type="match status" value="1"/>
</dbReference>
<dbReference type="GeneID" id="54579028"/>
<evidence type="ECO:0000256" key="1">
    <source>
        <dbReference type="SAM" id="MobiDB-lite"/>
    </source>
</evidence>
<gene>
    <name evidence="3" type="ORF">BU26DRAFT_480197</name>
</gene>
<evidence type="ECO:0000259" key="2">
    <source>
        <dbReference type="PROSITE" id="PS51112"/>
    </source>
</evidence>
<dbReference type="EMBL" id="ML987192">
    <property type="protein sequence ID" value="KAF2252517.1"/>
    <property type="molecule type" value="Genomic_DNA"/>
</dbReference>
<organism evidence="3 4">
    <name type="scientific">Trematosphaeria pertusa</name>
    <dbReference type="NCBI Taxonomy" id="390896"/>
    <lineage>
        <taxon>Eukaryota</taxon>
        <taxon>Fungi</taxon>
        <taxon>Dikarya</taxon>
        <taxon>Ascomycota</taxon>
        <taxon>Pezizomycotina</taxon>
        <taxon>Dothideomycetes</taxon>
        <taxon>Pleosporomycetidae</taxon>
        <taxon>Pleosporales</taxon>
        <taxon>Massarineae</taxon>
        <taxon>Trematosphaeriaceae</taxon>
        <taxon>Trematosphaeria</taxon>
    </lineage>
</organism>
<dbReference type="Pfam" id="PF01871">
    <property type="entry name" value="AMMECR1"/>
    <property type="match status" value="1"/>
</dbReference>
<dbReference type="AlphaFoldDB" id="A0A6A6IQM7"/>
<proteinExistence type="predicted"/>
<evidence type="ECO:0000313" key="4">
    <source>
        <dbReference type="Proteomes" id="UP000800094"/>
    </source>
</evidence>
<evidence type="ECO:0000313" key="3">
    <source>
        <dbReference type="EMBL" id="KAF2252517.1"/>
    </source>
</evidence>
<feature type="domain" description="AMMECR1" evidence="2">
    <location>
        <begin position="74"/>
        <end position="271"/>
    </location>
</feature>
<dbReference type="InterPro" id="IPR027485">
    <property type="entry name" value="AMMECR1_N"/>
</dbReference>
<dbReference type="OrthoDB" id="24630at2759"/>
<dbReference type="InterPro" id="IPR023473">
    <property type="entry name" value="AMMECR1"/>
</dbReference>
<dbReference type="RefSeq" id="XP_033687521.1">
    <property type="nucleotide sequence ID" value="XM_033825698.1"/>
</dbReference>
<dbReference type="InterPro" id="IPR036071">
    <property type="entry name" value="AMMECR1_dom_sf"/>
</dbReference>
<dbReference type="NCBIfam" id="TIGR00296">
    <property type="entry name" value="TIGR00296 family protein"/>
    <property type="match status" value="1"/>
</dbReference>
<protein>
    <recommendedName>
        <fullName evidence="2">AMMECR1 domain-containing protein</fullName>
    </recommendedName>
</protein>
<accession>A0A6A6IQM7</accession>
<dbReference type="InterPro" id="IPR002733">
    <property type="entry name" value="AMMECR1_domain"/>
</dbReference>
<name>A0A6A6IQM7_9PLEO</name>
<feature type="region of interest" description="Disordered" evidence="1">
    <location>
        <begin position="39"/>
        <end position="75"/>
    </location>
</feature>
<dbReference type="PANTHER" id="PTHR13016">
    <property type="entry name" value="AMMECR1 HOMOLOG"/>
    <property type="match status" value="1"/>
</dbReference>
<sequence>MATQAHCAYCFDTLSASLEKRPPLNLRQCELLWKRYNADPTAADPNAPEEDLEPPSDSEDFDENSPPTAATANASSYRPAAISRLLAPSPQSASSSSVQSTSSTPSGERAEDGSPLFVTWNVISRSGEKRLRGCIGTFEAQELDDGLRSYALTSAFEDTRFHPVSARELPTLECGVTLLTHFESISDPLDWAIGTHGLRISFTYHGRRYGSTYLPDVAKEQGWTREETMVSLMRKAGWSGRREDWRKVELNVVRYQGRQVRLGYREWREWRDWVEEEMEA</sequence>
<feature type="compositionally biased region" description="Low complexity" evidence="1">
    <location>
        <begin position="64"/>
        <end position="75"/>
    </location>
</feature>
<dbReference type="PANTHER" id="PTHR13016:SF0">
    <property type="entry name" value="AMME SYNDROME CANDIDATE GENE 1 PROTEIN"/>
    <property type="match status" value="1"/>
</dbReference>
<keyword evidence="4" id="KW-1185">Reference proteome</keyword>
<feature type="compositionally biased region" description="Low complexity" evidence="1">
    <location>
        <begin position="88"/>
        <end position="106"/>
    </location>
</feature>
<feature type="region of interest" description="Disordered" evidence="1">
    <location>
        <begin position="88"/>
        <end position="113"/>
    </location>
</feature>
<dbReference type="Proteomes" id="UP000800094">
    <property type="component" value="Unassembled WGS sequence"/>
</dbReference>
<dbReference type="SUPFAM" id="SSF143447">
    <property type="entry name" value="AMMECR1-like"/>
    <property type="match status" value="1"/>
</dbReference>